<evidence type="ECO:0000256" key="9">
    <source>
        <dbReference type="ARBA" id="ARBA00064003"/>
    </source>
</evidence>
<accession>A0A328AQG2</accession>
<dbReference type="SUPFAM" id="SSF52172">
    <property type="entry name" value="CheY-like"/>
    <property type="match status" value="1"/>
</dbReference>
<evidence type="ECO:0000256" key="11">
    <source>
        <dbReference type="PROSITE-ProRule" id="PRU00169"/>
    </source>
</evidence>
<dbReference type="SMART" id="SM00388">
    <property type="entry name" value="HisKA"/>
    <property type="match status" value="1"/>
</dbReference>
<evidence type="ECO:0000256" key="8">
    <source>
        <dbReference type="ARBA" id="ARBA00023012"/>
    </source>
</evidence>
<dbReference type="PANTHER" id="PTHR45339">
    <property type="entry name" value="HYBRID SIGNAL TRANSDUCTION HISTIDINE KINASE J"/>
    <property type="match status" value="1"/>
</dbReference>
<evidence type="ECO:0000259" key="15">
    <source>
        <dbReference type="PROSITE" id="PS50110"/>
    </source>
</evidence>
<keyword evidence="13" id="KW-0175">Coiled coil</keyword>
<evidence type="ECO:0000313" key="17">
    <source>
        <dbReference type="Proteomes" id="UP000249725"/>
    </source>
</evidence>
<dbReference type="FunFam" id="3.30.565.10:FF:000010">
    <property type="entry name" value="Sensor histidine kinase RcsC"/>
    <property type="match status" value="1"/>
</dbReference>
<evidence type="ECO:0000256" key="12">
    <source>
        <dbReference type="RuleBase" id="RU004046"/>
    </source>
</evidence>
<comment type="similarity">
    <text evidence="12">Belongs to the bacterial glucokinase family.</text>
</comment>
<dbReference type="GO" id="GO:0000155">
    <property type="term" value="F:phosphorelay sensor kinase activity"/>
    <property type="evidence" value="ECO:0007669"/>
    <property type="project" value="InterPro"/>
</dbReference>
<evidence type="ECO:0000256" key="6">
    <source>
        <dbReference type="ARBA" id="ARBA00022777"/>
    </source>
</evidence>
<dbReference type="SMART" id="SM00448">
    <property type="entry name" value="REC"/>
    <property type="match status" value="1"/>
</dbReference>
<keyword evidence="5" id="KW-0547">Nucleotide-binding</keyword>
<gene>
    <name evidence="16" type="ORF">DJ018_02205</name>
</gene>
<dbReference type="InterPro" id="IPR036890">
    <property type="entry name" value="HATPase_C_sf"/>
</dbReference>
<reference evidence="17" key="1">
    <citation type="submission" date="2018-05" db="EMBL/GenBank/DDBJ databases">
        <authorList>
            <person name="Li X."/>
        </authorList>
    </citation>
    <scope>NUCLEOTIDE SEQUENCE [LARGE SCALE GENOMIC DNA]</scope>
    <source>
        <strain evidence="17">YIM 73061</strain>
    </source>
</reference>
<keyword evidence="3 11" id="KW-0597">Phosphoprotein</keyword>
<dbReference type="SUPFAM" id="SSF47384">
    <property type="entry name" value="Homodimeric domain of signal transducing histidine kinase"/>
    <property type="match status" value="1"/>
</dbReference>
<dbReference type="PANTHER" id="PTHR45339:SF1">
    <property type="entry name" value="HYBRID SIGNAL TRANSDUCTION HISTIDINE KINASE J"/>
    <property type="match status" value="1"/>
</dbReference>
<dbReference type="Pfam" id="PF02518">
    <property type="entry name" value="HATPase_c"/>
    <property type="match status" value="1"/>
</dbReference>
<dbReference type="InterPro" id="IPR036097">
    <property type="entry name" value="HisK_dim/P_sf"/>
</dbReference>
<dbReference type="GO" id="GO:0006096">
    <property type="term" value="P:glycolytic process"/>
    <property type="evidence" value="ECO:0007669"/>
    <property type="project" value="InterPro"/>
</dbReference>
<dbReference type="AlphaFoldDB" id="A0A328AQG2"/>
<dbReference type="InterPro" id="IPR004358">
    <property type="entry name" value="Sig_transdc_His_kin-like_C"/>
</dbReference>
<dbReference type="InterPro" id="IPR011006">
    <property type="entry name" value="CheY-like_superfamily"/>
</dbReference>
<dbReference type="CDD" id="cd17546">
    <property type="entry name" value="REC_hyHK_CKI1_RcsC-like"/>
    <property type="match status" value="1"/>
</dbReference>
<comment type="catalytic activity">
    <reaction evidence="1">
        <text>ATP + protein L-histidine = ADP + protein N-phospho-L-histidine.</text>
        <dbReference type="EC" id="2.7.13.3"/>
    </reaction>
</comment>
<feature type="domain" description="Histidine kinase" evidence="14">
    <location>
        <begin position="528"/>
        <end position="744"/>
    </location>
</feature>
<dbReference type="InterPro" id="IPR001789">
    <property type="entry name" value="Sig_transdc_resp-reg_receiver"/>
</dbReference>
<protein>
    <recommendedName>
        <fullName evidence="10">Sensory/regulatory protein RpfC</fullName>
        <ecNumber evidence="2">2.7.13.3</ecNumber>
    </recommendedName>
</protein>
<evidence type="ECO:0000313" key="16">
    <source>
        <dbReference type="EMBL" id="RAK56809.1"/>
    </source>
</evidence>
<organism evidence="16 17">
    <name type="scientific">Phenylobacterium deserti</name>
    <dbReference type="NCBI Taxonomy" id="1914756"/>
    <lineage>
        <taxon>Bacteria</taxon>
        <taxon>Pseudomonadati</taxon>
        <taxon>Pseudomonadota</taxon>
        <taxon>Alphaproteobacteria</taxon>
        <taxon>Caulobacterales</taxon>
        <taxon>Caulobacteraceae</taxon>
        <taxon>Phenylobacterium</taxon>
    </lineage>
</organism>
<dbReference type="EMBL" id="QFYR01000001">
    <property type="protein sequence ID" value="RAK56809.1"/>
    <property type="molecule type" value="Genomic_DNA"/>
</dbReference>
<feature type="domain" description="Response regulatory" evidence="15">
    <location>
        <begin position="767"/>
        <end position="886"/>
    </location>
</feature>
<comment type="subunit">
    <text evidence="9">At low DSF concentrations, interacts with RpfF.</text>
</comment>
<dbReference type="Gene3D" id="3.40.367.20">
    <property type="match status" value="1"/>
</dbReference>
<evidence type="ECO:0000256" key="1">
    <source>
        <dbReference type="ARBA" id="ARBA00000085"/>
    </source>
</evidence>
<dbReference type="InterPro" id="IPR043129">
    <property type="entry name" value="ATPase_NBD"/>
</dbReference>
<feature type="coiled-coil region" evidence="13">
    <location>
        <begin position="491"/>
        <end position="521"/>
    </location>
</feature>
<dbReference type="EC" id="2.7.13.3" evidence="2"/>
<dbReference type="Gene3D" id="3.30.565.10">
    <property type="entry name" value="Histidine kinase-like ATPase, C-terminal domain"/>
    <property type="match status" value="1"/>
</dbReference>
<dbReference type="InterPro" id="IPR003594">
    <property type="entry name" value="HATPase_dom"/>
</dbReference>
<dbReference type="Proteomes" id="UP000249725">
    <property type="component" value="Unassembled WGS sequence"/>
</dbReference>
<dbReference type="PROSITE" id="PS50110">
    <property type="entry name" value="RESPONSE_REGULATORY"/>
    <property type="match status" value="1"/>
</dbReference>
<dbReference type="InterPro" id="IPR003836">
    <property type="entry name" value="Glucokinase"/>
</dbReference>
<keyword evidence="7" id="KW-0067">ATP-binding</keyword>
<evidence type="ECO:0000256" key="13">
    <source>
        <dbReference type="SAM" id="Coils"/>
    </source>
</evidence>
<evidence type="ECO:0000256" key="5">
    <source>
        <dbReference type="ARBA" id="ARBA00022741"/>
    </source>
</evidence>
<keyword evidence="8" id="KW-0902">Two-component regulatory system</keyword>
<dbReference type="CDD" id="cd24008">
    <property type="entry name" value="ASKHA_NBD_GLK"/>
    <property type="match status" value="1"/>
</dbReference>
<dbReference type="SUPFAM" id="SSF53067">
    <property type="entry name" value="Actin-like ATPase domain"/>
    <property type="match status" value="1"/>
</dbReference>
<dbReference type="Gene3D" id="1.10.287.130">
    <property type="match status" value="1"/>
</dbReference>
<evidence type="ECO:0000256" key="7">
    <source>
        <dbReference type="ARBA" id="ARBA00022840"/>
    </source>
</evidence>
<dbReference type="FunFam" id="1.10.287.130:FF:000002">
    <property type="entry name" value="Two-component osmosensing histidine kinase"/>
    <property type="match status" value="1"/>
</dbReference>
<sequence length="901" mass="96443">MSKKQQRLRLGDQRFQGCLIVFVLMLTKRGNELNDVALVAAICPAACRFALMSDLAAAQPALSHFMEFRAGDFAGVVEAFQAYADALGRPLPPRLGISVSAPVNGTEHTITQSGWRISEQELAQAFGFTRIVPINDAAAVALALSVMDMRDAAPLGGSALPHNPLGVGRYALISLDFGLGVSAVGLSAQGVRIIDTEAGHMAFAPQCELEEKLASRLRAVHGRVSYERLLGWPGLSQIHAILADRFGTGEEPLSPLEVVLNGRPGGDPACVQALACYSRILGSFAGDVALSMGIDGGVFLTGRFLFEAHDQADWAGFRKRFEAKGRLSHFVKGVPTWALANPGSVLTGAARKLVIELALDSGRSAQAQADADPAPIVSLPPQVEAQELLDGAAAGLLVLNPDLSIAASNDRFWVGSSAPPHLRRNGRMIEEAFYAMAEAGDWTHETASSAFGRLSERQPYSLERSALGGMLLRDDARPLPDGRWVITSQDITRAARRARELEDLAGELREARNAAEAANRTKSAFLATMSHEIRTPLNGVLGMVQAIAFDELSTIQRERLDIIRQSGESLLAILNDILDLSKIEAGQLELEEVDFDLRTLLLGAHAAFTALANKKGLSFTLQVEDGSDGTYRGDPTRLRQILYNVVSNALKFTEAGEVRVSAGYAEGELRLTVADTGIGVDPARLPALFDRFTQADTSTTRQYGGTGLGLAICRELAMMMGGSIAAESAVGQGTTVVFRAPMPKVASRPAAAALPSDEGPARQMALRVLAAEDNAVNRLVLKTLLHQLGIDPVIVEDGQQAVDAWETSTWDVVLMDIQMPKLDGVSAAREIRRREAESGRAHTPIIALTANAMSHQISEYMKAGMNGHVAKPIQAEALFRAIVEQVDGDSRESEPKAQAVG</sequence>
<evidence type="ECO:0000256" key="10">
    <source>
        <dbReference type="ARBA" id="ARBA00068150"/>
    </source>
</evidence>
<dbReference type="Gene3D" id="3.40.50.2300">
    <property type="match status" value="1"/>
</dbReference>
<dbReference type="PROSITE" id="PS50109">
    <property type="entry name" value="HIS_KIN"/>
    <property type="match status" value="1"/>
</dbReference>
<dbReference type="Pfam" id="PF02685">
    <property type="entry name" value="Glucokinase"/>
    <property type="match status" value="1"/>
</dbReference>
<evidence type="ECO:0000256" key="4">
    <source>
        <dbReference type="ARBA" id="ARBA00022679"/>
    </source>
</evidence>
<proteinExistence type="inferred from homology"/>
<dbReference type="PRINTS" id="PR00344">
    <property type="entry name" value="BCTRLSENSOR"/>
</dbReference>
<dbReference type="GO" id="GO:0005524">
    <property type="term" value="F:ATP binding"/>
    <property type="evidence" value="ECO:0007669"/>
    <property type="project" value="UniProtKB-KW"/>
</dbReference>
<feature type="modified residue" description="4-aspartylphosphate" evidence="11">
    <location>
        <position position="816"/>
    </location>
</feature>
<dbReference type="SUPFAM" id="SSF55874">
    <property type="entry name" value="ATPase domain of HSP90 chaperone/DNA topoisomerase II/histidine kinase"/>
    <property type="match status" value="1"/>
</dbReference>
<dbReference type="InterPro" id="IPR005467">
    <property type="entry name" value="His_kinase_dom"/>
</dbReference>
<dbReference type="CDD" id="cd00082">
    <property type="entry name" value="HisKA"/>
    <property type="match status" value="1"/>
</dbReference>
<comment type="caution">
    <text evidence="16">The sequence shown here is derived from an EMBL/GenBank/DDBJ whole genome shotgun (WGS) entry which is preliminary data.</text>
</comment>
<evidence type="ECO:0000259" key="14">
    <source>
        <dbReference type="PROSITE" id="PS50109"/>
    </source>
</evidence>
<dbReference type="Pfam" id="PF00512">
    <property type="entry name" value="HisKA"/>
    <property type="match status" value="1"/>
</dbReference>
<name>A0A328AQG2_9CAUL</name>
<evidence type="ECO:0000256" key="2">
    <source>
        <dbReference type="ARBA" id="ARBA00012438"/>
    </source>
</evidence>
<dbReference type="SMART" id="SM00387">
    <property type="entry name" value="HATPase_c"/>
    <property type="match status" value="1"/>
</dbReference>
<dbReference type="GO" id="GO:0004340">
    <property type="term" value="F:glucokinase activity"/>
    <property type="evidence" value="ECO:0007669"/>
    <property type="project" value="InterPro"/>
</dbReference>
<dbReference type="Pfam" id="PF00072">
    <property type="entry name" value="Response_reg"/>
    <property type="match status" value="1"/>
</dbReference>
<evidence type="ECO:0000256" key="3">
    <source>
        <dbReference type="ARBA" id="ARBA00022553"/>
    </source>
</evidence>
<dbReference type="CDD" id="cd16922">
    <property type="entry name" value="HATPase_EvgS-ArcB-TorS-like"/>
    <property type="match status" value="1"/>
</dbReference>
<dbReference type="OrthoDB" id="9810730at2"/>
<keyword evidence="6" id="KW-0418">Kinase</keyword>
<keyword evidence="17" id="KW-1185">Reference proteome</keyword>
<dbReference type="Pfam" id="PF12860">
    <property type="entry name" value="PAS_7"/>
    <property type="match status" value="1"/>
</dbReference>
<dbReference type="InterPro" id="IPR003661">
    <property type="entry name" value="HisK_dim/P_dom"/>
</dbReference>
<keyword evidence="4" id="KW-0808">Transferase</keyword>
<dbReference type="Gene3D" id="3.30.420.40">
    <property type="match status" value="1"/>
</dbReference>
<dbReference type="GO" id="GO:0005536">
    <property type="term" value="F:D-glucose binding"/>
    <property type="evidence" value="ECO:0007669"/>
    <property type="project" value="InterPro"/>
</dbReference>